<keyword evidence="1" id="KW-0175">Coiled coil</keyword>
<keyword evidence="3" id="KW-1185">Reference proteome</keyword>
<protein>
    <submittedName>
        <fullName evidence="2">Uncharacterized protein</fullName>
    </submittedName>
</protein>
<accession>A0ABQ7SJZ5</accession>
<reference evidence="2 3" key="1">
    <citation type="journal article" date="2022" name="Gigascience">
        <title>A chromosome-level genome assembly and annotation of the desert horned lizard, Phrynosoma platyrhinos, provides insight into chromosomal rearrangements among reptiles.</title>
        <authorList>
            <person name="Koochekian N."/>
            <person name="Ascanio A."/>
            <person name="Farleigh K."/>
            <person name="Card D.C."/>
            <person name="Schield D.R."/>
            <person name="Castoe T.A."/>
            <person name="Jezkova T."/>
        </authorList>
    </citation>
    <scope>NUCLEOTIDE SEQUENCE [LARGE SCALE GENOMIC DNA]</scope>
    <source>
        <strain evidence="2">NK-2021</strain>
    </source>
</reference>
<evidence type="ECO:0000313" key="2">
    <source>
        <dbReference type="EMBL" id="KAH0617618.1"/>
    </source>
</evidence>
<organism evidence="2 3">
    <name type="scientific">Phrynosoma platyrhinos</name>
    <name type="common">Desert horned lizard</name>
    <dbReference type="NCBI Taxonomy" id="52577"/>
    <lineage>
        <taxon>Eukaryota</taxon>
        <taxon>Metazoa</taxon>
        <taxon>Chordata</taxon>
        <taxon>Craniata</taxon>
        <taxon>Vertebrata</taxon>
        <taxon>Euteleostomi</taxon>
        <taxon>Lepidosauria</taxon>
        <taxon>Squamata</taxon>
        <taxon>Bifurcata</taxon>
        <taxon>Unidentata</taxon>
        <taxon>Episquamata</taxon>
        <taxon>Toxicofera</taxon>
        <taxon>Iguania</taxon>
        <taxon>Phrynosomatidae</taxon>
        <taxon>Phrynosomatinae</taxon>
        <taxon>Phrynosoma</taxon>
    </lineage>
</organism>
<evidence type="ECO:0000313" key="3">
    <source>
        <dbReference type="Proteomes" id="UP000826234"/>
    </source>
</evidence>
<dbReference type="EMBL" id="JAIPUX010005289">
    <property type="protein sequence ID" value="KAH0617618.1"/>
    <property type="molecule type" value="Genomic_DNA"/>
</dbReference>
<sequence>MMSKRLAGNSTQDVSHREAELLKIQREVQQTINAMKEKENGVHIWESQLQQQVQQCQDMEQKLTESRSELCEETEKLKQALMELADEDKYLQNKMAEDCGHPTRENGII</sequence>
<evidence type="ECO:0000256" key="1">
    <source>
        <dbReference type="SAM" id="Coils"/>
    </source>
</evidence>
<name>A0ABQ7SJZ5_PHRPL</name>
<dbReference type="Proteomes" id="UP000826234">
    <property type="component" value="Unassembled WGS sequence"/>
</dbReference>
<proteinExistence type="predicted"/>
<gene>
    <name evidence="2" type="ORF">JD844_016050</name>
</gene>
<feature type="coiled-coil region" evidence="1">
    <location>
        <begin position="42"/>
        <end position="87"/>
    </location>
</feature>
<comment type="caution">
    <text evidence="2">The sequence shown here is derived from an EMBL/GenBank/DDBJ whole genome shotgun (WGS) entry which is preliminary data.</text>
</comment>